<organism evidence="2 3">
    <name type="scientific">Paramaledivibacter caminithermalis (strain DSM 15212 / CIP 107654 / DViRD3)</name>
    <name type="common">Clostridium caminithermale</name>
    <dbReference type="NCBI Taxonomy" id="1121301"/>
    <lineage>
        <taxon>Bacteria</taxon>
        <taxon>Bacillati</taxon>
        <taxon>Bacillota</taxon>
        <taxon>Clostridia</taxon>
        <taxon>Peptostreptococcales</taxon>
        <taxon>Caminicellaceae</taxon>
        <taxon>Paramaledivibacter</taxon>
    </lineage>
</organism>
<proteinExistence type="predicted"/>
<feature type="domain" description="Restriction endonuclease type IV Mrr" evidence="1">
    <location>
        <begin position="25"/>
        <end position="142"/>
    </location>
</feature>
<sequence>MIISELNNNDYDRILNDFYSSFENGYVFERFLKHFFEELGLDEIEITQRSGDNGIDLKAKRKGFDEDNGLDTINYYIQAKRYSPTSTLPPRFARELRGTLPSGYKGILITTGRFSRRTLEMANEDESRPIIFISGKKLIQMCIDNGIGFTYKPVFNNSMIQQLINESGNIESNTNNIEDAVFKRITVNDARARILSIPSTIYEMIDENANTFEVIINGEARQLRINRNRKYFGGITDIYRDLGIILDGSFNESESYWVYDSDLHRLIVTIYQVN</sequence>
<dbReference type="Pfam" id="PF04471">
    <property type="entry name" value="Mrr_cat"/>
    <property type="match status" value="1"/>
</dbReference>
<dbReference type="GO" id="GO:0009307">
    <property type="term" value="P:DNA restriction-modification system"/>
    <property type="evidence" value="ECO:0007669"/>
    <property type="project" value="InterPro"/>
</dbReference>
<keyword evidence="3" id="KW-1185">Reference proteome</keyword>
<dbReference type="InterPro" id="IPR011335">
    <property type="entry name" value="Restrct_endonuc-II-like"/>
</dbReference>
<name>A0A1M6NBQ5_PARC5</name>
<reference evidence="2 3" key="1">
    <citation type="submission" date="2016-11" db="EMBL/GenBank/DDBJ databases">
        <authorList>
            <person name="Jaros S."/>
            <person name="Januszkiewicz K."/>
            <person name="Wedrychowicz H."/>
        </authorList>
    </citation>
    <scope>NUCLEOTIDE SEQUENCE [LARGE SCALE GENOMIC DNA]</scope>
    <source>
        <strain evidence="2 3">DSM 15212</strain>
    </source>
</reference>
<accession>A0A1M6NBQ5</accession>
<dbReference type="InterPro" id="IPR007560">
    <property type="entry name" value="Restrct_endonuc_IV_Mrr"/>
</dbReference>
<dbReference type="AlphaFoldDB" id="A0A1M6NBQ5"/>
<evidence type="ECO:0000313" key="3">
    <source>
        <dbReference type="Proteomes" id="UP000184465"/>
    </source>
</evidence>
<dbReference type="GO" id="GO:0003677">
    <property type="term" value="F:DNA binding"/>
    <property type="evidence" value="ECO:0007669"/>
    <property type="project" value="InterPro"/>
</dbReference>
<dbReference type="PANTHER" id="PTHR30015:SF7">
    <property type="entry name" value="TYPE IV METHYL-DIRECTED RESTRICTION ENZYME ECOKMRR"/>
    <property type="match status" value="1"/>
</dbReference>
<protein>
    <submittedName>
        <fullName evidence="2">Restriction system protein</fullName>
    </submittedName>
</protein>
<dbReference type="InterPro" id="IPR011856">
    <property type="entry name" value="tRNA_endonuc-like_dom_sf"/>
</dbReference>
<dbReference type="SUPFAM" id="SSF52980">
    <property type="entry name" value="Restriction endonuclease-like"/>
    <property type="match status" value="1"/>
</dbReference>
<dbReference type="GO" id="GO:0015666">
    <property type="term" value="F:restriction endodeoxyribonuclease activity"/>
    <property type="evidence" value="ECO:0007669"/>
    <property type="project" value="TreeGrafter"/>
</dbReference>
<dbReference type="Proteomes" id="UP000184465">
    <property type="component" value="Unassembled WGS sequence"/>
</dbReference>
<dbReference type="PANTHER" id="PTHR30015">
    <property type="entry name" value="MRR RESTRICTION SYSTEM PROTEIN"/>
    <property type="match status" value="1"/>
</dbReference>
<gene>
    <name evidence="2" type="ORF">SAMN02745912_01649</name>
</gene>
<dbReference type="STRING" id="1121301.SAMN02745912_01649"/>
<dbReference type="RefSeq" id="WP_073148802.1">
    <property type="nucleotide sequence ID" value="NZ_FRAG01000016.1"/>
</dbReference>
<dbReference type="InterPro" id="IPR052906">
    <property type="entry name" value="Type_IV_Methyl-Rstrct_Enzyme"/>
</dbReference>
<evidence type="ECO:0000259" key="1">
    <source>
        <dbReference type="Pfam" id="PF04471"/>
    </source>
</evidence>
<dbReference type="EMBL" id="FRAG01000016">
    <property type="protein sequence ID" value="SHJ92976.1"/>
    <property type="molecule type" value="Genomic_DNA"/>
</dbReference>
<evidence type="ECO:0000313" key="2">
    <source>
        <dbReference type="EMBL" id="SHJ92976.1"/>
    </source>
</evidence>
<dbReference type="Gene3D" id="3.40.1350.10">
    <property type="match status" value="1"/>
</dbReference>
<dbReference type="OrthoDB" id="9803736at2"/>